<evidence type="ECO:0000313" key="4">
    <source>
        <dbReference type="Proteomes" id="UP001595932"/>
    </source>
</evidence>
<name>A0ABV9MCQ0_9BACL</name>
<keyword evidence="4" id="KW-1185">Reference proteome</keyword>
<comment type="similarity">
    <text evidence="1">Belongs to the short-chain dehydrogenases/reductases (SDR) family.</text>
</comment>
<gene>
    <name evidence="3" type="primary">ymfI</name>
    <name evidence="3" type="ORF">ACFO5U_06130</name>
</gene>
<sequence>MKRFALILGASGDIGGAIAQQLAHDGWSLYLHYHTRSVESFAQELRSLYGGQEFIPVQADFTKDDGAAQVAAHVFDSSCIVCASGHAISGLLQDTSHADQDALWRVHVKNPVETVRLLSPYFRRHPKSYVVFIASIWGETGASMETAYSAVKGAQLAFTKAYAKEMAPSGTRVNAISPGLIRTKMNAGLSPDEWEQLEEEIPLGAGSPEDIAHTVSFLVGGKADYITGQTIRVNGGWLI</sequence>
<dbReference type="NCBIfam" id="NF047420">
    <property type="entry name" value="EF_P_mod_YmfI"/>
    <property type="match status" value="1"/>
</dbReference>
<keyword evidence="2" id="KW-0560">Oxidoreductase</keyword>
<protein>
    <submittedName>
        <fullName evidence="3">Elongation factor P 5-aminopentanone reductase</fullName>
    </submittedName>
</protein>
<dbReference type="Gene3D" id="3.40.50.720">
    <property type="entry name" value="NAD(P)-binding Rossmann-like Domain"/>
    <property type="match status" value="1"/>
</dbReference>
<dbReference type="RefSeq" id="WP_377277598.1">
    <property type="nucleotide sequence ID" value="NZ_JBHSGL010000005.1"/>
</dbReference>
<evidence type="ECO:0000256" key="1">
    <source>
        <dbReference type="ARBA" id="ARBA00006484"/>
    </source>
</evidence>
<dbReference type="InterPro" id="IPR036291">
    <property type="entry name" value="NAD(P)-bd_dom_sf"/>
</dbReference>
<proteinExistence type="inferred from homology"/>
<dbReference type="PANTHER" id="PTHR43477">
    <property type="entry name" value="DIHYDROANTICAPSIN 7-DEHYDROGENASE"/>
    <property type="match status" value="1"/>
</dbReference>
<dbReference type="InterPro" id="IPR051122">
    <property type="entry name" value="SDR_DHRS6-like"/>
</dbReference>
<dbReference type="Pfam" id="PF13561">
    <property type="entry name" value="adh_short_C2"/>
    <property type="match status" value="1"/>
</dbReference>
<dbReference type="SUPFAM" id="SSF51735">
    <property type="entry name" value="NAD(P)-binding Rossmann-fold domains"/>
    <property type="match status" value="1"/>
</dbReference>
<evidence type="ECO:0000256" key="2">
    <source>
        <dbReference type="ARBA" id="ARBA00023002"/>
    </source>
</evidence>
<accession>A0ABV9MCQ0</accession>
<organism evidence="3 4">
    <name type="scientific">Planococcus dechangensis</name>
    <dbReference type="NCBI Taxonomy" id="1176255"/>
    <lineage>
        <taxon>Bacteria</taxon>
        <taxon>Bacillati</taxon>
        <taxon>Bacillota</taxon>
        <taxon>Bacilli</taxon>
        <taxon>Bacillales</taxon>
        <taxon>Caryophanaceae</taxon>
        <taxon>Planococcus</taxon>
    </lineage>
</organism>
<dbReference type="PANTHER" id="PTHR43477:SF1">
    <property type="entry name" value="DIHYDROANTICAPSIN 7-DEHYDROGENASE"/>
    <property type="match status" value="1"/>
</dbReference>
<dbReference type="GO" id="GO:0003746">
    <property type="term" value="F:translation elongation factor activity"/>
    <property type="evidence" value="ECO:0007669"/>
    <property type="project" value="UniProtKB-KW"/>
</dbReference>
<dbReference type="InterPro" id="IPR002347">
    <property type="entry name" value="SDR_fam"/>
</dbReference>
<dbReference type="CDD" id="cd05233">
    <property type="entry name" value="SDR_c"/>
    <property type="match status" value="1"/>
</dbReference>
<keyword evidence="3" id="KW-0648">Protein biosynthesis</keyword>
<dbReference type="PRINTS" id="PR00081">
    <property type="entry name" value="GDHRDH"/>
</dbReference>
<dbReference type="EMBL" id="JBHSGL010000005">
    <property type="protein sequence ID" value="MFC4712423.1"/>
    <property type="molecule type" value="Genomic_DNA"/>
</dbReference>
<keyword evidence="3" id="KW-0251">Elongation factor</keyword>
<evidence type="ECO:0000313" key="3">
    <source>
        <dbReference type="EMBL" id="MFC4712423.1"/>
    </source>
</evidence>
<reference evidence="4" key="1">
    <citation type="journal article" date="2019" name="Int. J. Syst. Evol. Microbiol.">
        <title>The Global Catalogue of Microorganisms (GCM) 10K type strain sequencing project: providing services to taxonomists for standard genome sequencing and annotation.</title>
        <authorList>
            <consortium name="The Broad Institute Genomics Platform"/>
            <consortium name="The Broad Institute Genome Sequencing Center for Infectious Disease"/>
            <person name="Wu L."/>
            <person name="Ma J."/>
        </authorList>
    </citation>
    <scope>NUCLEOTIDE SEQUENCE [LARGE SCALE GENOMIC DNA]</scope>
    <source>
        <strain evidence="4">CGMCC 1.12151</strain>
    </source>
</reference>
<dbReference type="Proteomes" id="UP001595932">
    <property type="component" value="Unassembled WGS sequence"/>
</dbReference>
<comment type="caution">
    <text evidence="3">The sequence shown here is derived from an EMBL/GenBank/DDBJ whole genome shotgun (WGS) entry which is preliminary data.</text>
</comment>